<evidence type="ECO:0000256" key="8">
    <source>
        <dbReference type="ARBA" id="ARBA00022679"/>
    </source>
</evidence>
<keyword evidence="20" id="KW-1185">Reference proteome</keyword>
<evidence type="ECO:0000256" key="9">
    <source>
        <dbReference type="ARBA" id="ARBA00022723"/>
    </source>
</evidence>
<evidence type="ECO:0000256" key="4">
    <source>
        <dbReference type="ARBA" id="ARBA00012438"/>
    </source>
</evidence>
<keyword evidence="8" id="KW-0808">Transferase</keyword>
<feature type="domain" description="Histidine kinase" evidence="16">
    <location>
        <begin position="638"/>
        <end position="727"/>
    </location>
</feature>
<evidence type="ECO:0000313" key="20">
    <source>
        <dbReference type="Proteomes" id="UP000269669"/>
    </source>
</evidence>
<dbReference type="SMART" id="SM00091">
    <property type="entry name" value="PAS"/>
    <property type="match status" value="1"/>
</dbReference>
<dbReference type="GO" id="GO:0046983">
    <property type="term" value="F:protein dimerization activity"/>
    <property type="evidence" value="ECO:0007669"/>
    <property type="project" value="InterPro"/>
</dbReference>
<dbReference type="OrthoDB" id="9760839at2"/>
<dbReference type="PANTHER" id="PTHR24421:SF58">
    <property type="entry name" value="SIGNAL TRANSDUCTION HISTIDINE-PROTEIN KINASE_PHOSPHATASE UHPB"/>
    <property type="match status" value="1"/>
</dbReference>
<dbReference type="Pfam" id="PF07730">
    <property type="entry name" value="HisKA_3"/>
    <property type="match status" value="1"/>
</dbReference>
<dbReference type="Gene3D" id="3.40.50.2300">
    <property type="match status" value="2"/>
</dbReference>
<dbReference type="GO" id="GO:0000155">
    <property type="term" value="F:phosphorelay sensor kinase activity"/>
    <property type="evidence" value="ECO:0007669"/>
    <property type="project" value="InterPro"/>
</dbReference>
<evidence type="ECO:0000256" key="5">
    <source>
        <dbReference type="ARBA" id="ARBA00017322"/>
    </source>
</evidence>
<keyword evidence="9" id="KW-0479">Metal-binding</keyword>
<dbReference type="Gene3D" id="3.30.450.20">
    <property type="entry name" value="PAS domain"/>
    <property type="match status" value="1"/>
</dbReference>
<dbReference type="PROSITE" id="PS50109">
    <property type="entry name" value="HIS_KIN"/>
    <property type="match status" value="1"/>
</dbReference>
<dbReference type="InterPro" id="IPR050482">
    <property type="entry name" value="Sensor_HK_TwoCompSys"/>
</dbReference>
<dbReference type="GO" id="GO:0005737">
    <property type="term" value="C:cytoplasm"/>
    <property type="evidence" value="ECO:0007669"/>
    <property type="project" value="UniProtKB-SubCell"/>
</dbReference>
<dbReference type="Gene3D" id="1.20.5.1930">
    <property type="match status" value="1"/>
</dbReference>
<comment type="function">
    <text evidence="14">Member of the two-component regulatory system NreB/NreC involved in the control of dissimilatory nitrate/nitrite reduction in response to oxygen. NreB functions as a direct oxygen sensor histidine kinase which is autophosphorylated, in the absence of oxygen, probably at the conserved histidine residue, and transfers its phosphate group probably to a conserved aspartate residue of NreC. NreB/NreC activates the expression of the nitrate (narGHJI) and nitrite (nir) reductase operons, as well as the putative nitrate transporter gene narT.</text>
</comment>
<keyword evidence="7" id="KW-0963">Cytoplasm</keyword>
<comment type="catalytic activity">
    <reaction evidence="1">
        <text>ATP + protein L-histidine = ADP + protein N-phospho-L-histidine.</text>
        <dbReference type="EC" id="2.7.13.3"/>
    </reaction>
</comment>
<keyword evidence="10" id="KW-0418">Kinase</keyword>
<feature type="domain" description="PAC" evidence="18">
    <location>
        <begin position="466"/>
        <end position="518"/>
    </location>
</feature>
<dbReference type="Proteomes" id="UP000269669">
    <property type="component" value="Unassembled WGS sequence"/>
</dbReference>
<dbReference type="NCBIfam" id="TIGR00229">
    <property type="entry name" value="sensory_box"/>
    <property type="match status" value="1"/>
</dbReference>
<dbReference type="InterPro" id="IPR001610">
    <property type="entry name" value="PAC"/>
</dbReference>
<comment type="subcellular location">
    <subcellularLocation>
        <location evidence="3">Cytoplasm</location>
    </subcellularLocation>
</comment>
<dbReference type="GO" id="GO:0051539">
    <property type="term" value="F:4 iron, 4 sulfur cluster binding"/>
    <property type="evidence" value="ECO:0007669"/>
    <property type="project" value="UniProtKB-KW"/>
</dbReference>
<keyword evidence="6" id="KW-0004">4Fe-4S</keyword>
<dbReference type="SUPFAM" id="SSF55785">
    <property type="entry name" value="PYP-like sensor domain (PAS domain)"/>
    <property type="match status" value="1"/>
</dbReference>
<dbReference type="PRINTS" id="PR00344">
    <property type="entry name" value="BCTRLSENSOR"/>
</dbReference>
<proteinExistence type="predicted"/>
<dbReference type="AlphaFoldDB" id="A0A3R9PSQ9"/>
<dbReference type="EC" id="2.7.13.3" evidence="4"/>
<dbReference type="InterPro" id="IPR036890">
    <property type="entry name" value="HATPase_C_sf"/>
</dbReference>
<gene>
    <name evidence="19" type="ORF">EDE15_2622</name>
</gene>
<evidence type="ECO:0000256" key="7">
    <source>
        <dbReference type="ARBA" id="ARBA00022490"/>
    </source>
</evidence>
<sequence length="747" mass="83662">MSLMRRRRLNTQRESHAPFVWKISTRLLLLISGLLLCILSRPACVAQQNAKNVLFVFSSADQQHRDLDSFEKGLRTRVPQHLNFYTSYIDFERMVDASYRDSLAETFHHAYKNVKLDVAVVSSIEALRFVTQYRDRILPGVPIVFYSLSAKELEGQQIPAGVTGTTTDVGLRETIDLALRLHPDAQAVAIITEGPGFWWKVAQSELYRHRDRVKEIDLFGPPSEETLDKIAALPPHTLILFQLAKLSARESDIKPNDVLAAAAKHLPTYCAWKGSFILGCIGGAYTDGEKNIDSSAATAARVLSGERPENIPVVNDSNFQPQVDWRELRRWHIPESTLPSGAVILYREPSLWERGRDYLIPAIGLILGQAILIAALLWQRARKRKAEAVMRESEKRFRVMTDTTPSLVWMCDSHGKITYRNERLIAFTGPDPTVGFSDAWASYVHPDDRQNLLDTVAQALKNHKSFSTECRLRRSDGVYRWMLAVASPRVNGDGSFAGLIASAVDVTDQKLAQQSLEKMSGRLIEAQEQERSRIARELHDDICQRLALLSLEIDEVHVASVDANTTESLEQIGRLCREIGSDVQGLSHQLHSSILDYLGVASAVKGFCDEMSKQYDLQIEFSARDVPKQLPKDISLCLFRVAQEALHNAVKYSGISEFTVELVGTRDVVQLMVTDRGAGFDPEDVRQHGGLGLVSMQERVHLVHGTFLVDSAPGEGTRILVAVPLGVPERKYAEDDSTQEITRTQLY</sequence>
<evidence type="ECO:0000259" key="17">
    <source>
        <dbReference type="PROSITE" id="PS50112"/>
    </source>
</evidence>
<evidence type="ECO:0000256" key="2">
    <source>
        <dbReference type="ARBA" id="ARBA00001966"/>
    </source>
</evidence>
<evidence type="ECO:0000256" key="15">
    <source>
        <dbReference type="ARBA" id="ARBA00030800"/>
    </source>
</evidence>
<evidence type="ECO:0000259" key="18">
    <source>
        <dbReference type="PROSITE" id="PS50113"/>
    </source>
</evidence>
<evidence type="ECO:0000256" key="14">
    <source>
        <dbReference type="ARBA" id="ARBA00024827"/>
    </source>
</evidence>
<dbReference type="PROSITE" id="PS50113">
    <property type="entry name" value="PAC"/>
    <property type="match status" value="1"/>
</dbReference>
<protein>
    <recommendedName>
        <fullName evidence="5">Oxygen sensor histidine kinase NreB</fullName>
        <ecNumber evidence="4">2.7.13.3</ecNumber>
    </recommendedName>
    <alternativeName>
        <fullName evidence="15">Nitrogen regulation protein B</fullName>
    </alternativeName>
</protein>
<dbReference type="InterPro" id="IPR005467">
    <property type="entry name" value="His_kinase_dom"/>
</dbReference>
<dbReference type="InterPro" id="IPR013655">
    <property type="entry name" value="PAS_fold_3"/>
</dbReference>
<evidence type="ECO:0000259" key="16">
    <source>
        <dbReference type="PROSITE" id="PS50109"/>
    </source>
</evidence>
<dbReference type="SUPFAM" id="SSF55874">
    <property type="entry name" value="ATPase domain of HSP90 chaperone/DNA topoisomerase II/histidine kinase"/>
    <property type="match status" value="1"/>
</dbReference>
<dbReference type="InterPro" id="IPR000700">
    <property type="entry name" value="PAS-assoc_C"/>
</dbReference>
<accession>A0A3R9PSQ9</accession>
<dbReference type="InterPro" id="IPR004358">
    <property type="entry name" value="Sig_transdc_His_kin-like_C"/>
</dbReference>
<comment type="caution">
    <text evidence="19">The sequence shown here is derived from an EMBL/GenBank/DDBJ whole genome shotgun (WGS) entry which is preliminary data.</text>
</comment>
<name>A0A3R9PSQ9_9BACT</name>
<dbReference type="GO" id="GO:0046872">
    <property type="term" value="F:metal ion binding"/>
    <property type="evidence" value="ECO:0007669"/>
    <property type="project" value="UniProtKB-KW"/>
</dbReference>
<feature type="domain" description="PAS" evidence="17">
    <location>
        <begin position="393"/>
        <end position="463"/>
    </location>
</feature>
<dbReference type="InterPro" id="IPR003594">
    <property type="entry name" value="HATPase_dom"/>
</dbReference>
<evidence type="ECO:0000313" key="19">
    <source>
        <dbReference type="EMBL" id="RSL17094.1"/>
    </source>
</evidence>
<evidence type="ECO:0000256" key="13">
    <source>
        <dbReference type="ARBA" id="ARBA00023014"/>
    </source>
</evidence>
<evidence type="ECO:0000256" key="3">
    <source>
        <dbReference type="ARBA" id="ARBA00004496"/>
    </source>
</evidence>
<dbReference type="CDD" id="cd16917">
    <property type="entry name" value="HATPase_UhpB-NarQ-NarX-like"/>
    <property type="match status" value="1"/>
</dbReference>
<dbReference type="InterPro" id="IPR035965">
    <property type="entry name" value="PAS-like_dom_sf"/>
</dbReference>
<dbReference type="EMBL" id="RSDW01000001">
    <property type="protein sequence ID" value="RSL17094.1"/>
    <property type="molecule type" value="Genomic_DNA"/>
</dbReference>
<dbReference type="InterPro" id="IPR000014">
    <property type="entry name" value="PAS"/>
</dbReference>
<dbReference type="PROSITE" id="PS50112">
    <property type="entry name" value="PAS"/>
    <property type="match status" value="1"/>
</dbReference>
<dbReference type="PANTHER" id="PTHR24421">
    <property type="entry name" value="NITRATE/NITRITE SENSOR PROTEIN NARX-RELATED"/>
    <property type="match status" value="1"/>
</dbReference>
<dbReference type="SMART" id="SM00086">
    <property type="entry name" value="PAC"/>
    <property type="match status" value="1"/>
</dbReference>
<reference evidence="19 20" key="1">
    <citation type="submission" date="2018-12" db="EMBL/GenBank/DDBJ databases">
        <title>Sequencing of bacterial isolates from soil warming experiment in Harvard Forest, Massachusetts, USA.</title>
        <authorList>
            <person name="Deangelis K."/>
        </authorList>
    </citation>
    <scope>NUCLEOTIDE SEQUENCE [LARGE SCALE GENOMIC DNA]</scope>
    <source>
        <strain evidence="19 20">EB153</strain>
    </source>
</reference>
<dbReference type="SMART" id="SM00387">
    <property type="entry name" value="HATPase_c"/>
    <property type="match status" value="1"/>
</dbReference>
<dbReference type="FunFam" id="3.30.450.20:FF:000099">
    <property type="entry name" value="Sensory box sensor histidine kinase"/>
    <property type="match status" value="1"/>
</dbReference>
<evidence type="ECO:0000256" key="10">
    <source>
        <dbReference type="ARBA" id="ARBA00022777"/>
    </source>
</evidence>
<dbReference type="Pfam" id="PF08447">
    <property type="entry name" value="PAS_3"/>
    <property type="match status" value="1"/>
</dbReference>
<comment type="cofactor">
    <cofactor evidence="2">
        <name>[4Fe-4S] cluster</name>
        <dbReference type="ChEBI" id="CHEBI:49883"/>
    </cofactor>
</comment>
<evidence type="ECO:0000256" key="11">
    <source>
        <dbReference type="ARBA" id="ARBA00023004"/>
    </source>
</evidence>
<dbReference type="Gene3D" id="3.30.565.10">
    <property type="entry name" value="Histidine kinase-like ATPase, C-terminal domain"/>
    <property type="match status" value="1"/>
</dbReference>
<keyword evidence="11" id="KW-0408">Iron</keyword>
<keyword evidence="12" id="KW-0902">Two-component regulatory system</keyword>
<organism evidence="19 20">
    <name type="scientific">Edaphobacter aggregans</name>
    <dbReference type="NCBI Taxonomy" id="570835"/>
    <lineage>
        <taxon>Bacteria</taxon>
        <taxon>Pseudomonadati</taxon>
        <taxon>Acidobacteriota</taxon>
        <taxon>Terriglobia</taxon>
        <taxon>Terriglobales</taxon>
        <taxon>Acidobacteriaceae</taxon>
        <taxon>Edaphobacter</taxon>
    </lineage>
</organism>
<dbReference type="Pfam" id="PF02518">
    <property type="entry name" value="HATPase_c"/>
    <property type="match status" value="1"/>
</dbReference>
<dbReference type="GO" id="GO:0016020">
    <property type="term" value="C:membrane"/>
    <property type="evidence" value="ECO:0007669"/>
    <property type="project" value="InterPro"/>
</dbReference>
<evidence type="ECO:0000256" key="1">
    <source>
        <dbReference type="ARBA" id="ARBA00000085"/>
    </source>
</evidence>
<dbReference type="InterPro" id="IPR011712">
    <property type="entry name" value="Sig_transdc_His_kin_sub3_dim/P"/>
</dbReference>
<evidence type="ECO:0000256" key="6">
    <source>
        <dbReference type="ARBA" id="ARBA00022485"/>
    </source>
</evidence>
<dbReference type="CDD" id="cd00130">
    <property type="entry name" value="PAS"/>
    <property type="match status" value="1"/>
</dbReference>
<evidence type="ECO:0000256" key="12">
    <source>
        <dbReference type="ARBA" id="ARBA00023012"/>
    </source>
</evidence>
<keyword evidence="13" id="KW-0411">Iron-sulfur</keyword>